<keyword evidence="3" id="KW-1185">Reference proteome</keyword>
<accession>A0A3D8YG72</accession>
<proteinExistence type="predicted"/>
<feature type="region of interest" description="Disordered" evidence="1">
    <location>
        <begin position="1"/>
        <end position="22"/>
    </location>
</feature>
<organism evidence="2 3">
    <name type="scientific">Dyadobacter luteus</name>
    <dbReference type="NCBI Taxonomy" id="2259619"/>
    <lineage>
        <taxon>Bacteria</taxon>
        <taxon>Pseudomonadati</taxon>
        <taxon>Bacteroidota</taxon>
        <taxon>Cytophagia</taxon>
        <taxon>Cytophagales</taxon>
        <taxon>Spirosomataceae</taxon>
        <taxon>Dyadobacter</taxon>
    </lineage>
</organism>
<dbReference type="RefSeq" id="WP_115829303.1">
    <property type="nucleotide sequence ID" value="NZ_QNUL01000002.1"/>
</dbReference>
<gene>
    <name evidence="2" type="ORF">DSL64_03680</name>
</gene>
<name>A0A3D8YG72_9BACT</name>
<comment type="caution">
    <text evidence="2">The sequence shown here is derived from an EMBL/GenBank/DDBJ whole genome shotgun (WGS) entry which is preliminary data.</text>
</comment>
<protein>
    <submittedName>
        <fullName evidence="2">Uncharacterized protein</fullName>
    </submittedName>
</protein>
<dbReference type="AlphaFoldDB" id="A0A3D8YG72"/>
<evidence type="ECO:0000256" key="1">
    <source>
        <dbReference type="SAM" id="MobiDB-lite"/>
    </source>
</evidence>
<reference evidence="2 3" key="1">
    <citation type="submission" date="2018-07" db="EMBL/GenBank/DDBJ databases">
        <title>Dyadobacter roseus sp. nov., isolated from rose rhizosphere soil.</title>
        <authorList>
            <person name="Chen L."/>
        </authorList>
    </citation>
    <scope>NUCLEOTIDE SEQUENCE [LARGE SCALE GENOMIC DNA]</scope>
    <source>
        <strain evidence="2 3">RS19</strain>
    </source>
</reference>
<sequence length="181" mass="19419">MVTSCTDNRIESQSQQEISKSEADNAGNAFVRQAIDSNNAKQNLVSSARSSGGATWYFTPYGYQMTGSLTSYSKAVSAYISNTNSFPIIVAVTGQLRINSPSLSCSGGGTCMWDDSPSYTNPFGYGGGRVILGPGVSATLNFTAEMRSTSSVEGWLWIEHIAPTHIANNQTDDFIYLIRGV</sequence>
<evidence type="ECO:0000313" key="3">
    <source>
        <dbReference type="Proteomes" id="UP000256373"/>
    </source>
</evidence>
<dbReference type="Proteomes" id="UP000256373">
    <property type="component" value="Unassembled WGS sequence"/>
</dbReference>
<evidence type="ECO:0000313" key="2">
    <source>
        <dbReference type="EMBL" id="REA63554.1"/>
    </source>
</evidence>
<dbReference type="EMBL" id="QNUL01000002">
    <property type="protein sequence ID" value="REA63554.1"/>
    <property type="molecule type" value="Genomic_DNA"/>
</dbReference>